<dbReference type="AlphaFoldDB" id="A0A1M4S6M0"/>
<evidence type="ECO:0000256" key="1">
    <source>
        <dbReference type="SAM" id="SignalP"/>
    </source>
</evidence>
<dbReference type="InterPro" id="IPR032485">
    <property type="entry name" value="LRP1-like_beta_prop"/>
</dbReference>
<evidence type="ECO:0000313" key="4">
    <source>
        <dbReference type="EMBL" id="SHE27831.1"/>
    </source>
</evidence>
<dbReference type="PANTHER" id="PTHR32256:SF17">
    <property type="entry name" value="EGF-LIKE DOMAIN-CONTAINING PROTEIN"/>
    <property type="match status" value="1"/>
</dbReference>
<feature type="chain" id="PRO_5009907274" evidence="1">
    <location>
        <begin position="25"/>
        <end position="1241"/>
    </location>
</feature>
<feature type="domain" description="Bacterial Ig-like" evidence="2">
    <location>
        <begin position="576"/>
        <end position="618"/>
    </location>
</feature>
<evidence type="ECO:0000259" key="3">
    <source>
        <dbReference type="Pfam" id="PF16472"/>
    </source>
</evidence>
<organism evidence="4 5">
    <name type="scientific">Caloramator proteoclasticus DSM 10124</name>
    <dbReference type="NCBI Taxonomy" id="1121262"/>
    <lineage>
        <taxon>Bacteria</taxon>
        <taxon>Bacillati</taxon>
        <taxon>Bacillota</taxon>
        <taxon>Clostridia</taxon>
        <taxon>Eubacteriales</taxon>
        <taxon>Clostridiaceae</taxon>
        <taxon>Caloramator</taxon>
    </lineage>
</organism>
<accession>A0A1M4S6M0</accession>
<gene>
    <name evidence="4" type="ORF">SAMN02746091_00018</name>
</gene>
<dbReference type="InterPro" id="IPR053369">
    <property type="entry name" value="SrfA-induced_signal"/>
</dbReference>
<dbReference type="InterPro" id="IPR011044">
    <property type="entry name" value="Quino_amine_DH_bsu"/>
</dbReference>
<dbReference type="PANTHER" id="PTHR32256">
    <property type="match status" value="1"/>
</dbReference>
<dbReference type="RefSeq" id="WP_027307972.1">
    <property type="nucleotide sequence ID" value="NZ_FQVG01000001.1"/>
</dbReference>
<dbReference type="EMBL" id="FQVG01000001">
    <property type="protein sequence ID" value="SHE27831.1"/>
    <property type="molecule type" value="Genomic_DNA"/>
</dbReference>
<keyword evidence="5" id="KW-1185">Reference proteome</keyword>
<evidence type="ECO:0000313" key="5">
    <source>
        <dbReference type="Proteomes" id="UP000184423"/>
    </source>
</evidence>
<proteinExistence type="predicted"/>
<keyword evidence="1" id="KW-0732">Signal</keyword>
<evidence type="ECO:0000259" key="2">
    <source>
        <dbReference type="Pfam" id="PF07532"/>
    </source>
</evidence>
<reference evidence="5" key="1">
    <citation type="submission" date="2016-11" db="EMBL/GenBank/DDBJ databases">
        <authorList>
            <person name="Varghese N."/>
            <person name="Submissions S."/>
        </authorList>
    </citation>
    <scope>NUCLEOTIDE SEQUENCE [LARGE SCALE GENOMIC DNA]</scope>
    <source>
        <strain evidence="5">DSM 10124</strain>
    </source>
</reference>
<dbReference type="Pfam" id="PF16472">
    <property type="entry name" value="DUF5050"/>
    <property type="match status" value="1"/>
</dbReference>
<feature type="domain" description="Prolow-density lipoprotein receptor-related protein 1-like beta-propeller" evidence="3">
    <location>
        <begin position="250"/>
        <end position="541"/>
    </location>
</feature>
<feature type="signal peptide" evidence="1">
    <location>
        <begin position="1"/>
        <end position="24"/>
    </location>
</feature>
<dbReference type="Proteomes" id="UP000184423">
    <property type="component" value="Unassembled WGS sequence"/>
</dbReference>
<name>A0A1M4S6M0_9CLOT</name>
<protein>
    <submittedName>
        <fullName evidence="4">Ig-like domain (Group 4)</fullName>
    </submittedName>
</protein>
<dbReference type="Pfam" id="PF07532">
    <property type="entry name" value="Big_4"/>
    <property type="match status" value="1"/>
</dbReference>
<dbReference type="SUPFAM" id="SSF50969">
    <property type="entry name" value="YVTN repeat-like/Quinoprotein amine dehydrogenase"/>
    <property type="match status" value="1"/>
</dbReference>
<dbReference type="InterPro" id="IPR011081">
    <property type="entry name" value="Big_4"/>
</dbReference>
<sequence length="1241" mass="139513">MRRIFSLLLSFIFIFNIVPKFSFAATDTNLPKDSIVVGEKIFTNDYISVNTNLVNSEINSNPGKVFYIDNQGIIKNEYGQVVSEKQIIDSTRILTVYSTSDNYDNPNGTKYVANENDVFVKLSNNEVNKRYGYGIFDIQYVNEYKKIINVKINEIHNIPEAYYYIIGTGNFIIDVDTNKLSNLNDDYQLNKKMLTESFTISNDYPINTLYIAIYNSSGYRVAIGTILNVKSGTTPVLLYVENDSIEMYTNLKGNISNGGFVATDGDFIYYSNTADGGKIYKKSIDGDVDYPICNDNAKYINIVNDFIYYSNMADGGKIYRIKTDGTARSKVNNVLSSYINVVDNYIYYINGKRGNKIYRISAYNTNPNYEGTLVATDKAEYLVVNNNKIYYSNLSDKGRLYSISIIGGKIGSRQAYVTVTGNKNLGVRYISLTLNNEVYCTGYDSKLYKLNSVTSRLEPLTIQVIMTNKSKNSAPKTVYDKVGAMNAVESNAIYYRSITDGGKIYKLDSTGQAVKVVDDVATNINIIEDILFYLKGGKLYIYDMKNQNKPFAVTKFKPEGKIVRVDDLEDIPYGSQLPDRISVVLNNGDVKDVLVAWDMKNVKSKNGVFTYNGSVIGYGTKVQIKAVRYSQMILPDNIEIYNEEGSKADSVIVKGLQYGEEVLIYNEDGKLLGKVKADKKGIASLTKIDLEQMGGNLKVLRVTPNYAPSIPTIKGFPAETPSILSVQYIETEGRYGITYKGLSPYIKYAITSENGIVTSDSYSDVIQAEERGANIYYFKINQEVFSYRNNKNQYIRIAYKDSITPSKPFTMISQPEPNVYYDFNLGTFVGLNSNIECRIEGANEWISAYDLIQEQHRVVGKNYVEFRYKASGNKMPGISKLVSIVKMPNIIIESKGEVLFDSQDINTFDYNTIANTMTAKYIANTDKTGINIKYALPSTNVTYKYRLNDDNTEYDFPTGSQMTLAGSVLNLKENELNSLIISAYSGYSKIGELKINFKIFNQNSIEISPQLEGVIGRKVGDKYICYKAKVVVPAVTGMGSNIPVVGTVSYNGGMPIKYNFEYISDSKGGRWEGELMSPTNLGKGEYVVTVRYENPLFKPSVVSSSKTIKFEINDEIAPQINITQNGSIIGELVRKYSPVGGLNESYSGTKQYYGDVVLEGFNALMPSDKIEWIDNKLATRNIDQKDYSFYVEYSRDQGNTWSSIKKGDKLTIAGEYLLRVIVYNNNNGHYAYYDYKFSIKK</sequence>